<dbReference type="GO" id="GO:0050519">
    <property type="term" value="F:holo-citrate lyase synthase activity"/>
    <property type="evidence" value="ECO:0007669"/>
    <property type="project" value="UniProtKB-EC"/>
</dbReference>
<evidence type="ECO:0000313" key="6">
    <source>
        <dbReference type="EMBL" id="AHM81413.1"/>
    </source>
</evidence>
<dbReference type="EMBL" id="CP006918">
    <property type="protein sequence ID" value="AHM81413.1"/>
    <property type="molecule type" value="Genomic_DNA"/>
</dbReference>
<dbReference type="AlphaFoldDB" id="W8V0F1"/>
<dbReference type="EC" id="2.7.7.61" evidence="1"/>
<name>W8V0F1_KLEPN</name>
<evidence type="ECO:0000256" key="1">
    <source>
        <dbReference type="ARBA" id="ARBA00012524"/>
    </source>
</evidence>
<dbReference type="NCBIfam" id="TIGR03124">
    <property type="entry name" value="citrate_citX"/>
    <property type="match status" value="1"/>
</dbReference>
<proteinExistence type="predicted"/>
<reference evidence="6 7" key="1">
    <citation type="journal article" date="2014" name="Proc. Natl. Acad. Sci. U.S.A.">
        <title>Molecular dissection of the evolution of carbapenem-resistant multilocus sequence type 258 Klebsiella pneumoniae.</title>
        <authorList>
            <person name="Deleo F.R."/>
            <person name="Chen L."/>
            <person name="Porcella S.F."/>
            <person name="Martens C.A."/>
            <person name="Kobayashi S.D."/>
            <person name="Porter A.R."/>
            <person name="Chavda K.D."/>
            <person name="Jacobs M.R."/>
            <person name="Mathema B."/>
            <person name="Olsen R.J."/>
            <person name="Bonomo R.A."/>
            <person name="Musser J.M."/>
            <person name="Kreiswirth B.N."/>
        </authorList>
    </citation>
    <scope>NUCLEOTIDE SEQUENCE [LARGE SCALE GENOMIC DNA]</scope>
    <source>
        <strain evidence="6">30684/NJST258_2</strain>
    </source>
</reference>
<evidence type="ECO:0000256" key="5">
    <source>
        <dbReference type="ARBA" id="ARBA00048574"/>
    </source>
</evidence>
<dbReference type="KEGG" id="kps:KPNJ2_04637"/>
<keyword evidence="4" id="KW-0548">Nucleotidyltransferase</keyword>
<dbReference type="Proteomes" id="UP000019586">
    <property type="component" value="Chromosome"/>
</dbReference>
<accession>W8V0F1</accession>
<comment type="catalytic activity">
    <reaction evidence="5">
        <text>apo-[citrate lyase ACP] + 2'-(5''-triphospho-alpha-D-ribosyl)-3'-dephospho-CoA = holo-[citrate lyase ACP] + diphosphate</text>
        <dbReference type="Rhea" id="RHEA:16333"/>
        <dbReference type="Rhea" id="RHEA-COMP:10157"/>
        <dbReference type="Rhea" id="RHEA-COMP:10158"/>
        <dbReference type="ChEBI" id="CHEBI:29999"/>
        <dbReference type="ChEBI" id="CHEBI:33019"/>
        <dbReference type="ChEBI" id="CHEBI:61378"/>
        <dbReference type="ChEBI" id="CHEBI:82683"/>
        <dbReference type="EC" id="2.7.7.61"/>
    </reaction>
</comment>
<gene>
    <name evidence="6" type="ORF">KPNJ2_04637</name>
</gene>
<dbReference type="PATRIC" id="fig|1420013.3.peg.4353"/>
<dbReference type="Pfam" id="PF03802">
    <property type="entry name" value="CitX"/>
    <property type="match status" value="1"/>
</dbReference>
<keyword evidence="3" id="KW-0808">Transferase</keyword>
<dbReference type="GO" id="GO:0051191">
    <property type="term" value="P:prosthetic group biosynthetic process"/>
    <property type="evidence" value="ECO:0007669"/>
    <property type="project" value="InterPro"/>
</dbReference>
<organism evidence="6 7">
    <name type="scientific">Klebsiella pneumoniae 30684/NJST258_2</name>
    <dbReference type="NCBI Taxonomy" id="1420013"/>
    <lineage>
        <taxon>Bacteria</taxon>
        <taxon>Pseudomonadati</taxon>
        <taxon>Pseudomonadota</taxon>
        <taxon>Gammaproteobacteria</taxon>
        <taxon>Enterobacterales</taxon>
        <taxon>Enterobacteriaceae</taxon>
        <taxon>Klebsiella/Raoultella group</taxon>
        <taxon>Klebsiella</taxon>
        <taxon>Klebsiella pneumoniae complex</taxon>
    </lineage>
</organism>
<evidence type="ECO:0000256" key="2">
    <source>
        <dbReference type="ARBA" id="ARBA00016314"/>
    </source>
</evidence>
<dbReference type="HOGENOM" id="CLU_104529_1_0_6"/>
<protein>
    <recommendedName>
        <fullName evidence="2">Apo-citrate lyase phosphoribosyl-dephospho-CoA transferase</fullName>
        <ecNumber evidence="1">2.7.7.61</ecNumber>
    </recommendedName>
</protein>
<dbReference type="InterPro" id="IPR005551">
    <property type="entry name" value="CitX"/>
</dbReference>
<evidence type="ECO:0000313" key="7">
    <source>
        <dbReference type="Proteomes" id="UP000019586"/>
    </source>
</evidence>
<evidence type="ECO:0000256" key="4">
    <source>
        <dbReference type="ARBA" id="ARBA00022695"/>
    </source>
</evidence>
<sequence length="195" mass="21875">MTVQALSYLSYVGEELMSVDTPAQAGVSIDALLAAKEQRAARQADWLAHYQQPVISLTLVTPGAVKDSIRYRNMMGVALQACDQLLWKHRWQTLDRQVLWLPTGPEALWCVAHPASEIKAMCSTLEQSHPLGRLWDIDVICPQNGLVGRQSLGESQRRCLLCDEPAHACARSRRHDTDLVVARVEQMIDAWFARD</sequence>
<evidence type="ECO:0000256" key="3">
    <source>
        <dbReference type="ARBA" id="ARBA00022679"/>
    </source>
</evidence>